<dbReference type="Gene3D" id="3.10.180.10">
    <property type="entry name" value="2,3-Dihydroxybiphenyl 1,2-Dioxygenase, domain 1"/>
    <property type="match status" value="1"/>
</dbReference>
<evidence type="ECO:0000313" key="2">
    <source>
        <dbReference type="EMBL" id="MYL20805.1"/>
    </source>
</evidence>
<dbReference type="InterPro" id="IPR029068">
    <property type="entry name" value="Glyas_Bleomycin-R_OHBP_Dase"/>
</dbReference>
<proteinExistence type="predicted"/>
<dbReference type="RefSeq" id="WP_160837939.1">
    <property type="nucleotide sequence ID" value="NZ_WMET01000003.1"/>
</dbReference>
<dbReference type="Pfam" id="PF00903">
    <property type="entry name" value="Glyoxalase"/>
    <property type="match status" value="1"/>
</dbReference>
<protein>
    <recommendedName>
        <fullName evidence="1">VOC domain-containing protein</fullName>
    </recommendedName>
</protein>
<dbReference type="InterPro" id="IPR037523">
    <property type="entry name" value="VOC_core"/>
</dbReference>
<organism evidence="2 3">
    <name type="scientific">Halobacillus litoralis</name>
    <dbReference type="NCBI Taxonomy" id="45668"/>
    <lineage>
        <taxon>Bacteria</taxon>
        <taxon>Bacillati</taxon>
        <taxon>Bacillota</taxon>
        <taxon>Bacilli</taxon>
        <taxon>Bacillales</taxon>
        <taxon>Bacillaceae</taxon>
        <taxon>Halobacillus</taxon>
    </lineage>
</organism>
<dbReference type="OrthoDB" id="2691474at2"/>
<dbReference type="PROSITE" id="PS51819">
    <property type="entry name" value="VOC"/>
    <property type="match status" value="1"/>
</dbReference>
<dbReference type="AlphaFoldDB" id="A0A845DWF2"/>
<evidence type="ECO:0000313" key="3">
    <source>
        <dbReference type="Proteomes" id="UP000460949"/>
    </source>
</evidence>
<evidence type="ECO:0000259" key="1">
    <source>
        <dbReference type="PROSITE" id="PS51819"/>
    </source>
</evidence>
<gene>
    <name evidence="2" type="ORF">GLW04_12960</name>
</gene>
<accession>A0A845DWF2</accession>
<dbReference type="Proteomes" id="UP000460949">
    <property type="component" value="Unassembled WGS sequence"/>
</dbReference>
<reference evidence="2 3" key="1">
    <citation type="submission" date="2019-11" db="EMBL/GenBank/DDBJ databases">
        <title>Genome sequences of 17 halophilic strains isolated from different environments.</title>
        <authorList>
            <person name="Furrow R.E."/>
        </authorList>
    </citation>
    <scope>NUCLEOTIDE SEQUENCE [LARGE SCALE GENOMIC DNA]</scope>
    <source>
        <strain evidence="2 3">22511_23_Filter</strain>
    </source>
</reference>
<name>A0A845DWF2_9BACI</name>
<sequence>MKILGYRYVDVSEHSEAMVDFFQNKLGIENAWEDTEEYRGGIFKAGESWLEFWHKNECMMPVKMLQLVVDDADAFAEHAREQGVEVHGPIEEHGEKMYSTTAPDGMPVTILSSL</sequence>
<dbReference type="EMBL" id="WMET01000003">
    <property type="protein sequence ID" value="MYL20805.1"/>
    <property type="molecule type" value="Genomic_DNA"/>
</dbReference>
<dbReference type="SUPFAM" id="SSF54593">
    <property type="entry name" value="Glyoxalase/Bleomycin resistance protein/Dihydroxybiphenyl dioxygenase"/>
    <property type="match status" value="1"/>
</dbReference>
<dbReference type="InterPro" id="IPR004360">
    <property type="entry name" value="Glyas_Fos-R_dOase_dom"/>
</dbReference>
<feature type="domain" description="VOC" evidence="1">
    <location>
        <begin position="2"/>
        <end position="113"/>
    </location>
</feature>
<comment type="caution">
    <text evidence="2">The sequence shown here is derived from an EMBL/GenBank/DDBJ whole genome shotgun (WGS) entry which is preliminary data.</text>
</comment>